<keyword evidence="3 5" id="KW-0067">ATP-binding</keyword>
<evidence type="ECO:0000256" key="2">
    <source>
        <dbReference type="ARBA" id="ARBA00022741"/>
    </source>
</evidence>
<dbReference type="PANTHER" id="PTHR10695">
    <property type="entry name" value="DEPHOSPHO-COA KINASE-RELATED"/>
    <property type="match status" value="1"/>
</dbReference>
<dbReference type="PROSITE" id="PS51219">
    <property type="entry name" value="DPCK"/>
    <property type="match status" value="1"/>
</dbReference>
<dbReference type="CDD" id="cd02022">
    <property type="entry name" value="DPCK"/>
    <property type="match status" value="1"/>
</dbReference>
<comment type="catalytic activity">
    <reaction evidence="5">
        <text>3'-dephospho-CoA + ATP = ADP + CoA + H(+)</text>
        <dbReference type="Rhea" id="RHEA:18245"/>
        <dbReference type="ChEBI" id="CHEBI:15378"/>
        <dbReference type="ChEBI" id="CHEBI:30616"/>
        <dbReference type="ChEBI" id="CHEBI:57287"/>
        <dbReference type="ChEBI" id="CHEBI:57328"/>
        <dbReference type="ChEBI" id="CHEBI:456216"/>
        <dbReference type="EC" id="2.7.1.24"/>
    </reaction>
</comment>
<comment type="pathway">
    <text evidence="5">Cofactor biosynthesis; coenzyme A biosynthesis; CoA from (R)-pantothenate: step 5/5.</text>
</comment>
<keyword evidence="5 8" id="KW-0418">Kinase</keyword>
<reference evidence="9" key="1">
    <citation type="submission" date="2015-08" db="EMBL/GenBank/DDBJ databases">
        <title>Complete Genome Sequence of Azospirillum thiophilum BV-S.</title>
        <authorList>
            <person name="Fomenkov A."/>
            <person name="Vincze T."/>
            <person name="Grabovich M."/>
            <person name="Dubinina G."/>
            <person name="Orlova M."/>
            <person name="Belousova E."/>
            <person name="Roberts R.J."/>
        </authorList>
    </citation>
    <scope>NUCLEOTIDE SEQUENCE [LARGE SCALE GENOMIC DNA]</scope>
    <source>
        <strain evidence="9">BV-S</strain>
    </source>
</reference>
<feature type="binding site" evidence="5">
    <location>
        <begin position="11"/>
        <end position="16"/>
    </location>
    <ligand>
        <name>ATP</name>
        <dbReference type="ChEBI" id="CHEBI:30616"/>
    </ligand>
</feature>
<dbReference type="InterPro" id="IPR027417">
    <property type="entry name" value="P-loop_NTPase"/>
</dbReference>
<gene>
    <name evidence="5" type="primary">coaE</name>
    <name evidence="8" type="ORF">AL072_04535</name>
</gene>
<dbReference type="GO" id="GO:0004140">
    <property type="term" value="F:dephospho-CoA kinase activity"/>
    <property type="evidence" value="ECO:0007669"/>
    <property type="project" value="UniProtKB-UniRule"/>
</dbReference>
<evidence type="ECO:0000256" key="5">
    <source>
        <dbReference type="HAMAP-Rule" id="MF_00376"/>
    </source>
</evidence>
<dbReference type="GO" id="GO:0015937">
    <property type="term" value="P:coenzyme A biosynthetic process"/>
    <property type="evidence" value="ECO:0007669"/>
    <property type="project" value="UniProtKB-UniRule"/>
</dbReference>
<evidence type="ECO:0000313" key="9">
    <source>
        <dbReference type="Proteomes" id="UP000069935"/>
    </source>
</evidence>
<dbReference type="EC" id="2.7.1.24" evidence="5 6"/>
<dbReference type="Gene3D" id="3.40.50.300">
    <property type="entry name" value="P-loop containing nucleotide triphosphate hydrolases"/>
    <property type="match status" value="1"/>
</dbReference>
<keyword evidence="5" id="KW-0808">Transferase</keyword>
<comment type="similarity">
    <text evidence="1 5">Belongs to the CoaE family.</text>
</comment>
<protein>
    <recommendedName>
        <fullName evidence="5 6">Dephospho-CoA kinase</fullName>
        <ecNumber evidence="5 6">2.7.1.24</ecNumber>
    </recommendedName>
    <alternativeName>
        <fullName evidence="5">Dephosphocoenzyme A kinase</fullName>
    </alternativeName>
</protein>
<sequence length="221" mass="23603">MIVLGLTGSIGMGKSTAARMLKAMGAPVCDSDAVVHGLLDRGGRAVPAIGAAFPGVVIDGAVSRPALGAAVFRDPGALKRLEAILHPMVQAAQRDFLARAARRGARIAVLDIPLLFETHGERRVDATLVVSAPFSVQRARVLARPGMTAEKFAGILARQMPDVEKRRRADYVVPTGGGRLVTRRALQGIVRDVARRKGRRKGRHWPPRGYQPGQAGQVHHA</sequence>
<keyword evidence="4 5" id="KW-0173">Coenzyme A biosynthesis</keyword>
<feature type="compositionally biased region" description="Basic residues" evidence="7">
    <location>
        <begin position="195"/>
        <end position="206"/>
    </location>
</feature>
<organism evidence="8 9">
    <name type="scientific">Azospirillum thiophilum</name>
    <dbReference type="NCBI Taxonomy" id="528244"/>
    <lineage>
        <taxon>Bacteria</taxon>
        <taxon>Pseudomonadati</taxon>
        <taxon>Pseudomonadota</taxon>
        <taxon>Alphaproteobacteria</taxon>
        <taxon>Rhodospirillales</taxon>
        <taxon>Azospirillaceae</taxon>
        <taxon>Azospirillum</taxon>
    </lineage>
</organism>
<dbReference type="InterPro" id="IPR001977">
    <property type="entry name" value="Depp_CoAkinase"/>
</dbReference>
<evidence type="ECO:0000256" key="4">
    <source>
        <dbReference type="ARBA" id="ARBA00022993"/>
    </source>
</evidence>
<proteinExistence type="inferred from homology"/>
<name>A0AAC8ZT79_9PROT</name>
<evidence type="ECO:0000313" key="8">
    <source>
        <dbReference type="EMBL" id="ALG70298.1"/>
    </source>
</evidence>
<evidence type="ECO:0000256" key="3">
    <source>
        <dbReference type="ARBA" id="ARBA00022840"/>
    </source>
</evidence>
<reference evidence="8 9" key="2">
    <citation type="journal article" date="2016" name="Genome Announc.">
        <title>Complete Genome Sequence of a Strain of Azospirillum thiophilum Isolated from a Sulfide Spring.</title>
        <authorList>
            <person name="Fomenkov A."/>
            <person name="Vincze T."/>
            <person name="Grabovich M."/>
            <person name="Anton B.P."/>
            <person name="Dubinina G."/>
            <person name="Orlova M."/>
            <person name="Belousova E."/>
            <person name="Roberts R.J."/>
        </authorList>
    </citation>
    <scope>NUCLEOTIDE SEQUENCE [LARGE SCALE GENOMIC DNA]</scope>
    <source>
        <strain evidence="8 9">BV-S</strain>
    </source>
</reference>
<dbReference type="GO" id="GO:0005737">
    <property type="term" value="C:cytoplasm"/>
    <property type="evidence" value="ECO:0007669"/>
    <property type="project" value="UniProtKB-SubCell"/>
</dbReference>
<comment type="subcellular location">
    <subcellularLocation>
        <location evidence="5">Cytoplasm</location>
    </subcellularLocation>
</comment>
<comment type="function">
    <text evidence="5">Catalyzes the phosphorylation of the 3'-hydroxyl group of dephosphocoenzyme A to form coenzyme A.</text>
</comment>
<dbReference type="RefSeq" id="WP_045581334.1">
    <property type="nucleotide sequence ID" value="NZ_CP012401.1"/>
</dbReference>
<dbReference type="NCBIfam" id="TIGR00152">
    <property type="entry name" value="dephospho-CoA kinase"/>
    <property type="match status" value="1"/>
</dbReference>
<dbReference type="HAMAP" id="MF_00376">
    <property type="entry name" value="Dephospho_CoA_kinase"/>
    <property type="match status" value="1"/>
</dbReference>
<evidence type="ECO:0000256" key="7">
    <source>
        <dbReference type="SAM" id="MobiDB-lite"/>
    </source>
</evidence>
<dbReference type="PANTHER" id="PTHR10695:SF46">
    <property type="entry name" value="BIFUNCTIONAL COENZYME A SYNTHASE-RELATED"/>
    <property type="match status" value="1"/>
</dbReference>
<dbReference type="GO" id="GO:0005524">
    <property type="term" value="F:ATP binding"/>
    <property type="evidence" value="ECO:0007669"/>
    <property type="project" value="UniProtKB-UniRule"/>
</dbReference>
<keyword evidence="5" id="KW-0963">Cytoplasm</keyword>
<evidence type="ECO:0000256" key="6">
    <source>
        <dbReference type="NCBIfam" id="TIGR00152"/>
    </source>
</evidence>
<evidence type="ECO:0000256" key="1">
    <source>
        <dbReference type="ARBA" id="ARBA00009018"/>
    </source>
</evidence>
<dbReference type="KEGG" id="ati:AL072_04535"/>
<keyword evidence="9" id="KW-1185">Reference proteome</keyword>
<dbReference type="Proteomes" id="UP000069935">
    <property type="component" value="Chromosome 1"/>
</dbReference>
<keyword evidence="2 5" id="KW-0547">Nucleotide-binding</keyword>
<feature type="region of interest" description="Disordered" evidence="7">
    <location>
        <begin position="195"/>
        <end position="221"/>
    </location>
</feature>
<dbReference type="SUPFAM" id="SSF52540">
    <property type="entry name" value="P-loop containing nucleoside triphosphate hydrolases"/>
    <property type="match status" value="1"/>
</dbReference>
<dbReference type="AlphaFoldDB" id="A0AAC8ZT79"/>
<dbReference type="Pfam" id="PF01121">
    <property type="entry name" value="CoaE"/>
    <property type="match status" value="1"/>
</dbReference>
<dbReference type="EMBL" id="CP012401">
    <property type="protein sequence ID" value="ALG70298.1"/>
    <property type="molecule type" value="Genomic_DNA"/>
</dbReference>
<accession>A0AAC8ZT79</accession>